<dbReference type="SMART" id="SM00866">
    <property type="entry name" value="UTRA"/>
    <property type="match status" value="1"/>
</dbReference>
<dbReference type="InterPro" id="IPR000524">
    <property type="entry name" value="Tscrpt_reg_HTH_GntR"/>
</dbReference>
<organism evidence="5 6">
    <name type="scientific">Rossellomorea vietnamensis</name>
    <dbReference type="NCBI Taxonomy" id="218284"/>
    <lineage>
        <taxon>Bacteria</taxon>
        <taxon>Bacillati</taxon>
        <taxon>Bacillota</taxon>
        <taxon>Bacilli</taxon>
        <taxon>Bacillales</taxon>
        <taxon>Bacillaceae</taxon>
        <taxon>Rossellomorea</taxon>
    </lineage>
</organism>
<evidence type="ECO:0000256" key="2">
    <source>
        <dbReference type="ARBA" id="ARBA00023125"/>
    </source>
</evidence>
<protein>
    <submittedName>
        <fullName evidence="5">GntR family transcriptional regulator</fullName>
    </submittedName>
</protein>
<accession>A0A5D4MCY4</accession>
<dbReference type="SUPFAM" id="SSF64288">
    <property type="entry name" value="Chorismate lyase-like"/>
    <property type="match status" value="1"/>
</dbReference>
<comment type="caution">
    <text evidence="5">The sequence shown here is derived from an EMBL/GenBank/DDBJ whole genome shotgun (WGS) entry which is preliminary data.</text>
</comment>
<dbReference type="Gene3D" id="3.40.1410.10">
    <property type="entry name" value="Chorismate lyase-like"/>
    <property type="match status" value="1"/>
</dbReference>
<sequence>MIDSDNPIPYHLQIKEIIAKEIVTGTYKDRIPSERDLMERFSVSRTTIREAITHLVNDGMLKKVHGKGTFISQKTPVHEWLNSLNSLTETIIKMGMKPGSKLLHMGVMNKNDVISDMLNVDLVFHIQRLRTADSVPIAIEDHFYPMNIGVELTKYDLETTPIYDLLENELEIEMEEAEQFISSKTAHKEEALNLDVPDGSNVLCVERLITNSAGAAIEYYSSIFRPDMYVFRVKTKRKRANTTYFL</sequence>
<keyword evidence="2" id="KW-0238">DNA-binding</keyword>
<name>A0A5D4MCY4_9BACI</name>
<reference evidence="5 6" key="1">
    <citation type="submission" date="2019-08" db="EMBL/GenBank/DDBJ databases">
        <title>Bacillus genomes from the desert of Cuatro Cienegas, Coahuila.</title>
        <authorList>
            <person name="Olmedo-Alvarez G."/>
        </authorList>
    </citation>
    <scope>NUCLEOTIDE SEQUENCE [LARGE SCALE GENOMIC DNA]</scope>
    <source>
        <strain evidence="5 6">CH128b_4D</strain>
    </source>
</reference>
<keyword evidence="1" id="KW-0805">Transcription regulation</keyword>
<evidence type="ECO:0000313" key="6">
    <source>
        <dbReference type="Proteomes" id="UP000325182"/>
    </source>
</evidence>
<dbReference type="GO" id="GO:0003677">
    <property type="term" value="F:DNA binding"/>
    <property type="evidence" value="ECO:0007669"/>
    <property type="project" value="UniProtKB-KW"/>
</dbReference>
<dbReference type="PANTHER" id="PTHR44846">
    <property type="entry name" value="MANNOSYL-D-GLYCERATE TRANSPORT/METABOLISM SYSTEM REPRESSOR MNGR-RELATED"/>
    <property type="match status" value="1"/>
</dbReference>
<dbReference type="SUPFAM" id="SSF46785">
    <property type="entry name" value="Winged helix' DNA-binding domain"/>
    <property type="match status" value="1"/>
</dbReference>
<dbReference type="InterPro" id="IPR050679">
    <property type="entry name" value="Bact_HTH_transcr_reg"/>
</dbReference>
<evidence type="ECO:0000259" key="4">
    <source>
        <dbReference type="PROSITE" id="PS50949"/>
    </source>
</evidence>
<proteinExistence type="predicted"/>
<dbReference type="PRINTS" id="PR00035">
    <property type="entry name" value="HTHGNTR"/>
</dbReference>
<gene>
    <name evidence="5" type="ORF">FZC84_11395</name>
</gene>
<evidence type="ECO:0000313" key="5">
    <source>
        <dbReference type="EMBL" id="TYR99348.1"/>
    </source>
</evidence>
<dbReference type="Gene3D" id="1.10.10.10">
    <property type="entry name" value="Winged helix-like DNA-binding domain superfamily/Winged helix DNA-binding domain"/>
    <property type="match status" value="1"/>
</dbReference>
<evidence type="ECO:0000256" key="1">
    <source>
        <dbReference type="ARBA" id="ARBA00023015"/>
    </source>
</evidence>
<keyword evidence="3" id="KW-0804">Transcription</keyword>
<dbReference type="InterPro" id="IPR036390">
    <property type="entry name" value="WH_DNA-bd_sf"/>
</dbReference>
<dbReference type="EMBL" id="VTEG01000006">
    <property type="protein sequence ID" value="TYR99348.1"/>
    <property type="molecule type" value="Genomic_DNA"/>
</dbReference>
<dbReference type="GO" id="GO:0045892">
    <property type="term" value="P:negative regulation of DNA-templated transcription"/>
    <property type="evidence" value="ECO:0007669"/>
    <property type="project" value="TreeGrafter"/>
</dbReference>
<dbReference type="AlphaFoldDB" id="A0A5D4MCY4"/>
<evidence type="ECO:0000256" key="3">
    <source>
        <dbReference type="ARBA" id="ARBA00023163"/>
    </source>
</evidence>
<dbReference type="InterPro" id="IPR011663">
    <property type="entry name" value="UTRA"/>
</dbReference>
<dbReference type="SMART" id="SM00345">
    <property type="entry name" value="HTH_GNTR"/>
    <property type="match status" value="1"/>
</dbReference>
<dbReference type="Proteomes" id="UP000325182">
    <property type="component" value="Unassembled WGS sequence"/>
</dbReference>
<dbReference type="Pfam" id="PF00392">
    <property type="entry name" value="GntR"/>
    <property type="match status" value="1"/>
</dbReference>
<dbReference type="GO" id="GO:0003700">
    <property type="term" value="F:DNA-binding transcription factor activity"/>
    <property type="evidence" value="ECO:0007669"/>
    <property type="project" value="InterPro"/>
</dbReference>
<dbReference type="RefSeq" id="WP_113926654.1">
    <property type="nucleotide sequence ID" value="NZ_VTEG01000006.1"/>
</dbReference>
<feature type="domain" description="HTH gntR-type" evidence="4">
    <location>
        <begin position="8"/>
        <end position="74"/>
    </location>
</feature>
<dbReference type="InterPro" id="IPR036388">
    <property type="entry name" value="WH-like_DNA-bd_sf"/>
</dbReference>
<dbReference type="PANTHER" id="PTHR44846:SF1">
    <property type="entry name" value="MANNOSYL-D-GLYCERATE TRANSPORT_METABOLISM SYSTEM REPRESSOR MNGR-RELATED"/>
    <property type="match status" value="1"/>
</dbReference>
<dbReference type="PROSITE" id="PS50949">
    <property type="entry name" value="HTH_GNTR"/>
    <property type="match status" value="1"/>
</dbReference>
<dbReference type="InterPro" id="IPR028978">
    <property type="entry name" value="Chorismate_lyase_/UTRA_dom_sf"/>
</dbReference>
<dbReference type="Pfam" id="PF07702">
    <property type="entry name" value="UTRA"/>
    <property type="match status" value="1"/>
</dbReference>
<dbReference type="CDD" id="cd07377">
    <property type="entry name" value="WHTH_GntR"/>
    <property type="match status" value="1"/>
</dbReference>